<dbReference type="AlphaFoldDB" id="A0A9E4ZW88"/>
<gene>
    <name evidence="2" type="ORF">O3H35_10240</name>
    <name evidence="1" type="ORF">O3H54_05120</name>
</gene>
<dbReference type="RefSeq" id="WP_048080514.1">
    <property type="nucleotide sequence ID" value="NZ_JAPVER010000018.1"/>
</dbReference>
<protein>
    <submittedName>
        <fullName evidence="1">Uncharacterized protein</fullName>
    </submittedName>
</protein>
<dbReference type="EMBL" id="JAPVES010000030">
    <property type="protein sequence ID" value="MCZ3373011.1"/>
    <property type="molecule type" value="Genomic_DNA"/>
</dbReference>
<accession>A0A9E4ZW88</accession>
<dbReference type="EMBL" id="JAPVER010000018">
    <property type="protein sequence ID" value="MCZ3365256.1"/>
    <property type="molecule type" value="Genomic_DNA"/>
</dbReference>
<dbReference type="Proteomes" id="UP001074446">
    <property type="component" value="Unassembled WGS sequence"/>
</dbReference>
<sequence length="78" mass="9359">MNIRFIGRGNIEETGKDKKTVAKDEEICEEEVEEKPEKIEECYICHKKFNINADDESYYWKGKYPFCAHCAEFYGFYR</sequence>
<name>A0A9E4ZW88_9EURY</name>
<proteinExistence type="predicted"/>
<evidence type="ECO:0000313" key="1">
    <source>
        <dbReference type="EMBL" id="MCZ3365256.1"/>
    </source>
</evidence>
<comment type="caution">
    <text evidence="1">The sequence shown here is derived from an EMBL/GenBank/DDBJ whole genome shotgun (WGS) entry which is preliminary data.</text>
</comment>
<dbReference type="Proteomes" id="UP001068021">
    <property type="component" value="Unassembled WGS sequence"/>
</dbReference>
<evidence type="ECO:0000313" key="2">
    <source>
        <dbReference type="EMBL" id="MCZ3373011.1"/>
    </source>
</evidence>
<evidence type="ECO:0000313" key="3">
    <source>
        <dbReference type="Proteomes" id="UP001068021"/>
    </source>
</evidence>
<keyword evidence="3" id="KW-1185">Reference proteome</keyword>
<organism evidence="1 3">
    <name type="scientific">Methanobacterium veterum</name>
    <dbReference type="NCBI Taxonomy" id="408577"/>
    <lineage>
        <taxon>Archaea</taxon>
        <taxon>Methanobacteriati</taxon>
        <taxon>Methanobacteriota</taxon>
        <taxon>Methanomada group</taxon>
        <taxon>Methanobacteria</taxon>
        <taxon>Methanobacteriales</taxon>
        <taxon>Methanobacteriaceae</taxon>
        <taxon>Methanobacterium</taxon>
    </lineage>
</organism>
<reference evidence="1" key="1">
    <citation type="submission" date="2022-12" db="EMBL/GenBank/DDBJ databases">
        <title>Reclassification of two methanogenic archaea species isolated from the Kolyma lowland permafrost.</title>
        <authorList>
            <person name="Trubitsyn V.E."/>
            <person name="Rivkina E.M."/>
            <person name="Shcherbakova V.A."/>
        </authorList>
    </citation>
    <scope>NUCLEOTIDE SEQUENCE</scope>
    <source>
        <strain evidence="1">M2</strain>
        <strain evidence="2">MK4</strain>
    </source>
</reference>